<protein>
    <submittedName>
        <fullName evidence="1">Uncharacterized protein</fullName>
    </submittedName>
</protein>
<evidence type="ECO:0000313" key="2">
    <source>
        <dbReference type="Proteomes" id="UP001054945"/>
    </source>
</evidence>
<feature type="non-terminal residue" evidence="1">
    <location>
        <position position="1"/>
    </location>
</feature>
<evidence type="ECO:0000313" key="1">
    <source>
        <dbReference type="EMBL" id="GIX88494.1"/>
    </source>
</evidence>
<dbReference type="AlphaFoldDB" id="A0AAV4NUL0"/>
<sequence>SESPCLDVKEEWKYVNTGTFQLKLCWQRYVCGRKAILTWEYIDVGKIWMGIIFADVKEESKTEISGGIQLTLCWQDMDVILGRKIVG</sequence>
<reference evidence="1 2" key="1">
    <citation type="submission" date="2021-06" db="EMBL/GenBank/DDBJ databases">
        <title>Caerostris extrusa draft genome.</title>
        <authorList>
            <person name="Kono N."/>
            <person name="Arakawa K."/>
        </authorList>
    </citation>
    <scope>NUCLEOTIDE SEQUENCE [LARGE SCALE GENOMIC DNA]</scope>
</reference>
<dbReference type="Proteomes" id="UP001054945">
    <property type="component" value="Unassembled WGS sequence"/>
</dbReference>
<dbReference type="EMBL" id="BPLR01021327">
    <property type="protein sequence ID" value="GIX88494.1"/>
    <property type="molecule type" value="Genomic_DNA"/>
</dbReference>
<gene>
    <name evidence="1" type="ORF">CEXT_764781</name>
</gene>
<name>A0AAV4NUL0_CAEEX</name>
<accession>A0AAV4NUL0</accession>
<keyword evidence="2" id="KW-1185">Reference proteome</keyword>
<proteinExistence type="predicted"/>
<organism evidence="1 2">
    <name type="scientific">Caerostris extrusa</name>
    <name type="common">Bark spider</name>
    <name type="synonym">Caerostris bankana</name>
    <dbReference type="NCBI Taxonomy" id="172846"/>
    <lineage>
        <taxon>Eukaryota</taxon>
        <taxon>Metazoa</taxon>
        <taxon>Ecdysozoa</taxon>
        <taxon>Arthropoda</taxon>
        <taxon>Chelicerata</taxon>
        <taxon>Arachnida</taxon>
        <taxon>Araneae</taxon>
        <taxon>Araneomorphae</taxon>
        <taxon>Entelegynae</taxon>
        <taxon>Araneoidea</taxon>
        <taxon>Araneidae</taxon>
        <taxon>Caerostris</taxon>
    </lineage>
</organism>
<comment type="caution">
    <text evidence="1">The sequence shown here is derived from an EMBL/GenBank/DDBJ whole genome shotgun (WGS) entry which is preliminary data.</text>
</comment>